<keyword evidence="2" id="KW-1185">Reference proteome</keyword>
<dbReference type="NCBIfam" id="TIGR01509">
    <property type="entry name" value="HAD-SF-IA-v3"/>
    <property type="match status" value="1"/>
</dbReference>
<dbReference type="InterPro" id="IPR041492">
    <property type="entry name" value="HAD_2"/>
</dbReference>
<organism evidence="1 2">
    <name type="scientific">Tistrella bauzanensis</name>
    <dbReference type="NCBI Taxonomy" id="657419"/>
    <lineage>
        <taxon>Bacteria</taxon>
        <taxon>Pseudomonadati</taxon>
        <taxon>Pseudomonadota</taxon>
        <taxon>Alphaproteobacteria</taxon>
        <taxon>Geminicoccales</taxon>
        <taxon>Geminicoccaceae</taxon>
        <taxon>Tistrella</taxon>
    </lineage>
</organism>
<dbReference type="NCBIfam" id="TIGR01549">
    <property type="entry name" value="HAD-SF-IA-v1"/>
    <property type="match status" value="1"/>
</dbReference>
<name>A0ABQ1IIQ8_9PROT</name>
<sequence length="243" mass="25319">MMAEETGIGLVVFDCDGTLVDSAGEITDTMGDCFVAAGLAAPALADVSRIIGLSLPVAIGRLLPDLGEADCMMLADGYRTAYRRRLAAGQMGDERLFDGVDAVLRRLDRAGYLLGMATGKSIRGVERTVAQFGFERMFVTIQTADTHPSKPHPAMMLAAMAETGAAPARSVLIGDTSYDMEMARAAGARAIGVAWGCHAPEELIAAGAEHVVENAAALDAAILALIGAPPAMAIETIERRIGA</sequence>
<dbReference type="Gene3D" id="1.10.150.240">
    <property type="entry name" value="Putative phosphatase, domain 2"/>
    <property type="match status" value="1"/>
</dbReference>
<evidence type="ECO:0000313" key="2">
    <source>
        <dbReference type="Proteomes" id="UP000603352"/>
    </source>
</evidence>
<dbReference type="Pfam" id="PF13419">
    <property type="entry name" value="HAD_2"/>
    <property type="match status" value="1"/>
</dbReference>
<protein>
    <submittedName>
        <fullName evidence="1">Haloacid dehalogenase</fullName>
    </submittedName>
</protein>
<dbReference type="InterPro" id="IPR023198">
    <property type="entry name" value="PGP-like_dom2"/>
</dbReference>
<evidence type="ECO:0000313" key="1">
    <source>
        <dbReference type="EMBL" id="GGB41259.1"/>
    </source>
</evidence>
<dbReference type="PANTHER" id="PTHR43434">
    <property type="entry name" value="PHOSPHOGLYCOLATE PHOSPHATASE"/>
    <property type="match status" value="1"/>
</dbReference>
<comment type="caution">
    <text evidence="1">The sequence shown here is derived from an EMBL/GenBank/DDBJ whole genome shotgun (WGS) entry which is preliminary data.</text>
</comment>
<proteinExistence type="predicted"/>
<accession>A0ABQ1IIQ8</accession>
<dbReference type="PANTHER" id="PTHR43434:SF24">
    <property type="entry name" value="HYDROLASE-RELATED"/>
    <property type="match status" value="1"/>
</dbReference>
<dbReference type="SFLD" id="SFLDG01129">
    <property type="entry name" value="C1.5:_HAD__Beta-PGM__Phosphata"/>
    <property type="match status" value="1"/>
</dbReference>
<dbReference type="Gene3D" id="3.40.50.1000">
    <property type="entry name" value="HAD superfamily/HAD-like"/>
    <property type="match status" value="1"/>
</dbReference>
<dbReference type="InterPro" id="IPR023214">
    <property type="entry name" value="HAD_sf"/>
</dbReference>
<dbReference type="Proteomes" id="UP000603352">
    <property type="component" value="Unassembled WGS sequence"/>
</dbReference>
<dbReference type="SFLD" id="SFLDS00003">
    <property type="entry name" value="Haloacid_Dehalogenase"/>
    <property type="match status" value="1"/>
</dbReference>
<dbReference type="InterPro" id="IPR036412">
    <property type="entry name" value="HAD-like_sf"/>
</dbReference>
<gene>
    <name evidence="1" type="ORF">GCM10011505_23410</name>
</gene>
<dbReference type="EMBL" id="BMDZ01000024">
    <property type="protein sequence ID" value="GGB41259.1"/>
    <property type="molecule type" value="Genomic_DNA"/>
</dbReference>
<dbReference type="InterPro" id="IPR006439">
    <property type="entry name" value="HAD-SF_hydro_IA"/>
</dbReference>
<dbReference type="InterPro" id="IPR050155">
    <property type="entry name" value="HAD-like_hydrolase_sf"/>
</dbReference>
<dbReference type="SUPFAM" id="SSF56784">
    <property type="entry name" value="HAD-like"/>
    <property type="match status" value="1"/>
</dbReference>
<reference evidence="2" key="1">
    <citation type="journal article" date="2019" name="Int. J. Syst. Evol. Microbiol.">
        <title>The Global Catalogue of Microorganisms (GCM) 10K type strain sequencing project: providing services to taxonomists for standard genome sequencing and annotation.</title>
        <authorList>
            <consortium name="The Broad Institute Genomics Platform"/>
            <consortium name="The Broad Institute Genome Sequencing Center for Infectious Disease"/>
            <person name="Wu L."/>
            <person name="Ma J."/>
        </authorList>
    </citation>
    <scope>NUCLEOTIDE SEQUENCE [LARGE SCALE GENOMIC DNA]</scope>
    <source>
        <strain evidence="2">CGMCC 1.10188</strain>
    </source>
</reference>